<reference evidence="3 4" key="1">
    <citation type="submission" date="2012-05" db="EMBL/GenBank/DDBJ databases">
        <title>Recombination and specialization in a pathogen metapopulation.</title>
        <authorList>
            <person name="Gardiner A."/>
            <person name="Kemen E."/>
            <person name="Schultz-Larsen T."/>
            <person name="MacLean D."/>
            <person name="Van Oosterhout C."/>
            <person name="Jones J.D.G."/>
        </authorList>
    </citation>
    <scope>NUCLEOTIDE SEQUENCE [LARGE SCALE GENOMIC DNA]</scope>
    <source>
        <strain evidence="3 4">Ac Nc2</strain>
    </source>
</reference>
<dbReference type="AlphaFoldDB" id="A0A024GCR6"/>
<protein>
    <recommendedName>
        <fullName evidence="2">WW domain-containing protein</fullName>
    </recommendedName>
</protein>
<evidence type="ECO:0000259" key="2">
    <source>
        <dbReference type="PROSITE" id="PS50020"/>
    </source>
</evidence>
<evidence type="ECO:0000313" key="4">
    <source>
        <dbReference type="Proteomes" id="UP000053237"/>
    </source>
</evidence>
<dbReference type="OrthoDB" id="6344460at2759"/>
<feature type="coiled-coil region" evidence="1">
    <location>
        <begin position="700"/>
        <end position="763"/>
    </location>
</feature>
<dbReference type="PROSITE" id="PS01159">
    <property type="entry name" value="WW_DOMAIN_1"/>
    <property type="match status" value="1"/>
</dbReference>
<dbReference type="SMART" id="SM00456">
    <property type="entry name" value="WW"/>
    <property type="match status" value="1"/>
</dbReference>
<accession>A0A024GCR6</accession>
<sequence>MNTQSAEFQAALHDHAKALGVDPFLERHLLTIVQEALLAELPVGWEQGQTDDGTPYYFHAETEQSTWEHPLDEHYRQEVQLAKEKTRSALSSEAPIQLTNAHETEHIKPKNRSLGFGRDTSWLLDEEIVVEHPVSDTKEVSIRFTMEEKIKLENDLEKTRNALQKAQQAAKETSYYKMKLADSKVSHQRLKEASQTLERSLEVQIGISKERFECICMAGEEVLQGQLQVQQGRIILSRSKEAYNVIEQELERFKSITKERESEFSDQLETLQLQQIRTKSQEAEESAQALQDAQSQLVLERTLQKDEDHKQLIKLQEELVQSMKSVSESKEIAQKRFLEVQELQLLLSDANTRASNSNEDKLTALTGYEASRQQDEKTIEALRLEKRGLESALERERLSHARSHEEAEKWQHCERVRVEDQLAHSQRQVSDAEAQKREWQNQVVKLQDQIVALNAKWQNELVDAQQQARAMYHSQQVRLEKQVERLERELEDALNGFQDAQSKLRDCRQQISLEKHHIQQIALDLDDKTRWEATLRLEKEKLIEELHSTRCQLASLQVDFKSLKHEKTDEKERFHVRIRELESRLKQKEYDILRLEECATKAESWRQREAKRVEDRNCQILRLSEEIAHSKQQNSVELDLKKELLDAQQALCDLQRHSDDRERHHQKQFQELEQSIASQLPQLASKCVSRASEKWTEKCKEMMHNQRETLLRQAKDERENLIQTFDCREKEWTQTHSRIVEESEILRRDLRKMENVNELLSQQLQMQWTRTQNSISTPRTIFVQPNKSPHVSPLWPKVAAAWEKPIQAIGSRREGITPIIGIIGQSKCIAKNRLQRM</sequence>
<dbReference type="InParanoid" id="A0A024GCR6"/>
<dbReference type="InterPro" id="IPR036020">
    <property type="entry name" value="WW_dom_sf"/>
</dbReference>
<dbReference type="SUPFAM" id="SSF51045">
    <property type="entry name" value="WW domain"/>
    <property type="match status" value="1"/>
</dbReference>
<evidence type="ECO:0000256" key="1">
    <source>
        <dbReference type="SAM" id="Coils"/>
    </source>
</evidence>
<dbReference type="EMBL" id="CAIX01000075">
    <property type="protein sequence ID" value="CCI44655.1"/>
    <property type="molecule type" value="Genomic_DNA"/>
</dbReference>
<dbReference type="STRING" id="65357.A0A024GCR6"/>
<organism evidence="3 4">
    <name type="scientific">Albugo candida</name>
    <dbReference type="NCBI Taxonomy" id="65357"/>
    <lineage>
        <taxon>Eukaryota</taxon>
        <taxon>Sar</taxon>
        <taxon>Stramenopiles</taxon>
        <taxon>Oomycota</taxon>
        <taxon>Peronosporomycetes</taxon>
        <taxon>Albuginales</taxon>
        <taxon>Albuginaceae</taxon>
        <taxon>Albugo</taxon>
    </lineage>
</organism>
<dbReference type="PROSITE" id="PS50020">
    <property type="entry name" value="WW_DOMAIN_2"/>
    <property type="match status" value="1"/>
</dbReference>
<comment type="caution">
    <text evidence="3">The sequence shown here is derived from an EMBL/GenBank/DDBJ whole genome shotgun (WGS) entry which is preliminary data.</text>
</comment>
<dbReference type="Proteomes" id="UP000053237">
    <property type="component" value="Unassembled WGS sequence"/>
</dbReference>
<feature type="domain" description="WW" evidence="2">
    <location>
        <begin position="39"/>
        <end position="72"/>
    </location>
</feature>
<gene>
    <name evidence="3" type="ORF">BN9_054640</name>
</gene>
<feature type="coiled-coil region" evidence="1">
    <location>
        <begin position="142"/>
        <end position="173"/>
    </location>
</feature>
<dbReference type="CDD" id="cd00201">
    <property type="entry name" value="WW"/>
    <property type="match status" value="1"/>
</dbReference>
<proteinExistence type="predicted"/>
<evidence type="ECO:0000313" key="3">
    <source>
        <dbReference type="EMBL" id="CCI44655.1"/>
    </source>
</evidence>
<dbReference type="Pfam" id="PF00397">
    <property type="entry name" value="WW"/>
    <property type="match status" value="1"/>
</dbReference>
<feature type="coiled-coil region" evidence="1">
    <location>
        <begin position="539"/>
        <end position="598"/>
    </location>
</feature>
<keyword evidence="4" id="KW-1185">Reference proteome</keyword>
<name>A0A024GCR6_9STRA</name>
<feature type="coiled-coil region" evidence="1">
    <location>
        <begin position="372"/>
        <end position="510"/>
    </location>
</feature>
<dbReference type="InterPro" id="IPR001202">
    <property type="entry name" value="WW_dom"/>
</dbReference>
<keyword evidence="1" id="KW-0175">Coiled coil</keyword>
<dbReference type="Gene3D" id="3.30.1470.10">
    <property type="entry name" value="Photosystem I PsaD, reaction center subunit II"/>
    <property type="match status" value="1"/>
</dbReference>